<reference evidence="5" key="1">
    <citation type="submission" date="2017-05" db="EMBL/GenBank/DDBJ databases">
        <authorList>
            <person name="Sharma S."/>
            <person name="Sidhu C."/>
            <person name="Pinnaka A.K."/>
        </authorList>
    </citation>
    <scope>NUCLEOTIDE SEQUENCE [LARGE SCALE GENOMIC DNA]</scope>
    <source>
        <strain evidence="5">AK93</strain>
    </source>
</reference>
<sequence length="308" mass="34482">MRERFTLTITDFRGARHFTLSQIVKTYAIGVVAAVFATLVIGAAVIFWLSGQVGTLSGDIRQLEERREKVHADYQKLLTEFQSKSAELTKVSDELGHIEMLIGLEPTPEIDIHSRLDAASQTALEKMIMLQSIPNGFPVERRGVTSPYGWRTHPVRGDRRFHAGIDLRASTGTPVYATADGVVEWAAYHQNSGLGNLIILQHNLGFNTYYGHLDSIKVKTGEFVKKGDLIGHSGATGMVSGPHLHYEVRHIHRRLDPKPFLEWSLDNYETLFEKENQVQWDSLAQAVKRKANMPGQRLSLLEPVSTAN</sequence>
<dbReference type="InterPro" id="IPR016047">
    <property type="entry name" value="M23ase_b-sheet_dom"/>
</dbReference>
<dbReference type="Proteomes" id="UP000256763">
    <property type="component" value="Unassembled WGS sequence"/>
</dbReference>
<evidence type="ECO:0000313" key="5">
    <source>
        <dbReference type="Proteomes" id="UP000256763"/>
    </source>
</evidence>
<keyword evidence="2" id="KW-0812">Transmembrane</keyword>
<dbReference type="InterPro" id="IPR050570">
    <property type="entry name" value="Cell_wall_metabolism_enzyme"/>
</dbReference>
<feature type="transmembrane region" description="Helical" evidence="2">
    <location>
        <begin position="26"/>
        <end position="49"/>
    </location>
</feature>
<dbReference type="Gene3D" id="2.70.70.10">
    <property type="entry name" value="Glucose Permease (Domain IIA)"/>
    <property type="match status" value="1"/>
</dbReference>
<evidence type="ECO:0000259" key="3">
    <source>
        <dbReference type="Pfam" id="PF01551"/>
    </source>
</evidence>
<dbReference type="AlphaFoldDB" id="A0A3E0WJU7"/>
<proteinExistence type="predicted"/>
<evidence type="ECO:0000256" key="2">
    <source>
        <dbReference type="SAM" id="Phobius"/>
    </source>
</evidence>
<comment type="caution">
    <text evidence="4">The sequence shown here is derived from an EMBL/GenBank/DDBJ whole genome shotgun (WGS) entry which is preliminary data.</text>
</comment>
<organism evidence="4 5">
    <name type="scientific">Alkalilimnicola ehrlichii</name>
    <dbReference type="NCBI Taxonomy" id="351052"/>
    <lineage>
        <taxon>Bacteria</taxon>
        <taxon>Pseudomonadati</taxon>
        <taxon>Pseudomonadota</taxon>
        <taxon>Gammaproteobacteria</taxon>
        <taxon>Chromatiales</taxon>
        <taxon>Ectothiorhodospiraceae</taxon>
        <taxon>Alkalilimnicola</taxon>
    </lineage>
</organism>
<dbReference type="SUPFAM" id="SSF51261">
    <property type="entry name" value="Duplicated hybrid motif"/>
    <property type="match status" value="1"/>
</dbReference>
<evidence type="ECO:0000313" key="4">
    <source>
        <dbReference type="EMBL" id="RFA32357.1"/>
    </source>
</evidence>
<dbReference type="GO" id="GO:0004222">
    <property type="term" value="F:metalloendopeptidase activity"/>
    <property type="evidence" value="ECO:0007669"/>
    <property type="project" value="TreeGrafter"/>
</dbReference>
<keyword evidence="2" id="KW-0472">Membrane</keyword>
<accession>A0A3E0WJU7</accession>
<keyword evidence="5" id="KW-1185">Reference proteome</keyword>
<feature type="domain" description="M23ase beta-sheet core" evidence="3">
    <location>
        <begin position="160"/>
        <end position="257"/>
    </location>
</feature>
<keyword evidence="2" id="KW-1133">Transmembrane helix</keyword>
<name>A0A3E0WJU7_9GAMM</name>
<dbReference type="Pfam" id="PF01551">
    <property type="entry name" value="Peptidase_M23"/>
    <property type="match status" value="1"/>
</dbReference>
<dbReference type="InterPro" id="IPR011055">
    <property type="entry name" value="Dup_hybrid_motif"/>
</dbReference>
<protein>
    <submittedName>
        <fullName evidence="4">Peptidase M23</fullName>
    </submittedName>
</protein>
<gene>
    <name evidence="4" type="ORF">CAL65_19935</name>
</gene>
<keyword evidence="1" id="KW-0732">Signal</keyword>
<dbReference type="PANTHER" id="PTHR21666">
    <property type="entry name" value="PEPTIDASE-RELATED"/>
    <property type="match status" value="1"/>
</dbReference>
<dbReference type="FunFam" id="2.70.70.10:FF:000006">
    <property type="entry name" value="M23 family peptidase"/>
    <property type="match status" value="1"/>
</dbReference>
<evidence type="ECO:0000256" key="1">
    <source>
        <dbReference type="ARBA" id="ARBA00022729"/>
    </source>
</evidence>
<dbReference type="EMBL" id="NFZW01000030">
    <property type="protein sequence ID" value="RFA32357.1"/>
    <property type="molecule type" value="Genomic_DNA"/>
</dbReference>
<dbReference type="CDD" id="cd12797">
    <property type="entry name" value="M23_peptidase"/>
    <property type="match status" value="1"/>
</dbReference>
<dbReference type="PANTHER" id="PTHR21666:SF289">
    <property type="entry name" value="L-ALA--D-GLU ENDOPEPTIDASE"/>
    <property type="match status" value="1"/>
</dbReference>